<dbReference type="Proteomes" id="UP000180036">
    <property type="component" value="Unassembled WGS sequence"/>
</dbReference>
<sequence>MQGMGYVIQPRQQFANRREKILYMCLLEEAVFAPIGSLKTGEAMINVAELARDLSIDLKKTRYSLGKLEAAGLIKTRRMKQNKATIITIVDYEKLQNIKNYGKKADSFPPVETGDSEQEHKKGEDMQEQGKFKNIPDYADHLMPQQISNEDTLKDALSAAELKNMNLASEKEIEKFADMVIKMGALPEGIKKGILVQYLDCIRLTRSHCKISAKLLANHIEKMSKYSVDQLHYAMWEHAEKYDDRKEAYTLGILRGTSDHKARQGLMKLMNRGGRGNHEQFSNRPKAVGESQSTSSAEVERLEALAREKGLSGKIRDTHCDF</sequence>
<comment type="caution">
    <text evidence="2">The sequence shown here is derived from an EMBL/GenBank/DDBJ whole genome shotgun (WGS) entry which is preliminary data.</text>
</comment>
<feature type="region of interest" description="Disordered" evidence="1">
    <location>
        <begin position="106"/>
        <end position="128"/>
    </location>
</feature>
<dbReference type="AlphaFoldDB" id="A0AAP7N6P5"/>
<accession>A0AAP7N6P5</accession>
<dbReference type="SUPFAM" id="SSF46785">
    <property type="entry name" value="Winged helix' DNA-binding domain"/>
    <property type="match status" value="1"/>
</dbReference>
<evidence type="ECO:0000313" key="2">
    <source>
        <dbReference type="EMBL" id="OIK20282.1"/>
    </source>
</evidence>
<evidence type="ECO:0000313" key="3">
    <source>
        <dbReference type="Proteomes" id="UP000180036"/>
    </source>
</evidence>
<feature type="compositionally biased region" description="Basic and acidic residues" evidence="1">
    <location>
        <begin position="117"/>
        <end position="128"/>
    </location>
</feature>
<proteinExistence type="predicted"/>
<gene>
    <name evidence="2" type="ORF">BKP66_11650</name>
</gene>
<reference evidence="2 3" key="1">
    <citation type="submission" date="2016-10" db="EMBL/GenBank/DDBJ databases">
        <authorList>
            <person name="Marach S."/>
            <person name="Prathuangwong S."/>
            <person name="Takikawa Y."/>
            <person name="Dohra H."/>
        </authorList>
    </citation>
    <scope>NUCLEOTIDE SEQUENCE [LARGE SCALE GENOMIC DNA]</scope>
    <source>
        <strain evidence="2 3">K2</strain>
    </source>
</reference>
<organism evidence="2 3">
    <name type="scientific">Bacillus amyloliquefaciens</name>
    <name type="common">Bacillus velezensis</name>
    <dbReference type="NCBI Taxonomy" id="1390"/>
    <lineage>
        <taxon>Bacteria</taxon>
        <taxon>Bacillati</taxon>
        <taxon>Bacillota</taxon>
        <taxon>Bacilli</taxon>
        <taxon>Bacillales</taxon>
        <taxon>Bacillaceae</taxon>
        <taxon>Bacillus</taxon>
        <taxon>Bacillus amyloliquefaciens group</taxon>
    </lineage>
</organism>
<feature type="region of interest" description="Disordered" evidence="1">
    <location>
        <begin position="271"/>
        <end position="298"/>
    </location>
</feature>
<dbReference type="InterPro" id="IPR036390">
    <property type="entry name" value="WH_DNA-bd_sf"/>
</dbReference>
<dbReference type="EMBL" id="MOEA01000003">
    <property type="protein sequence ID" value="OIK20282.1"/>
    <property type="molecule type" value="Genomic_DNA"/>
</dbReference>
<protein>
    <submittedName>
        <fullName evidence="2">Uncharacterized protein</fullName>
    </submittedName>
</protein>
<evidence type="ECO:0000256" key="1">
    <source>
        <dbReference type="SAM" id="MobiDB-lite"/>
    </source>
</evidence>
<name>A0AAP7N6P5_BACAM</name>